<dbReference type="InterPro" id="IPR043502">
    <property type="entry name" value="DNA/RNA_pol_sf"/>
</dbReference>
<dbReference type="PANTHER" id="PTHR31635">
    <property type="entry name" value="REVERSE TRANSCRIPTASE DOMAIN-CONTAINING PROTEIN-RELATED"/>
    <property type="match status" value="1"/>
</dbReference>
<proteinExistence type="predicted"/>
<dbReference type="CDD" id="cd01650">
    <property type="entry name" value="RT_nLTR_like"/>
    <property type="match status" value="1"/>
</dbReference>
<reference evidence="2 3" key="1">
    <citation type="journal article" date="2014" name="Am. J. Bot.">
        <title>Genome assembly and annotation for red clover (Trifolium pratense; Fabaceae).</title>
        <authorList>
            <person name="Istvanek J."/>
            <person name="Jaros M."/>
            <person name="Krenek A."/>
            <person name="Repkova J."/>
        </authorList>
    </citation>
    <scope>NUCLEOTIDE SEQUENCE [LARGE SCALE GENOMIC DNA]</scope>
    <source>
        <strain evidence="3">cv. Tatra</strain>
        <tissue evidence="2">Young leaves</tissue>
    </source>
</reference>
<sequence>MWTLHDDCKNIVQDSWNTNVLGCPMFVLSKKLKMLKDKLKVWNKECFGNVHDYVKVSEQHLQQVQDQIQNNGHSDALLEEEKEAHRLYEDALTRQEVFWQEKARLNWHLEGDRNTKYFHRMAKIKTSSKLITSLQVGENVLTDQSQIAEHIVNYYKSLFCTNTVLQEQLLAQEVIPNLITDDINVVLTLLPSHQEVKAAVFALNKDSAPGPDGFGAFFFQHFWDIVKTDVTNAVLDFFITSWILPGFNSNIIALLPKTPEATSIDQYRPIAMANFKFKIISKIIADRLASIMPSIISEEQRGFIHHRNIKDCLCIASEAANLLHNKSYGGNLALKIDISKAFDTLEWSFILKVLKCFGFNNVFCNWIHVILQSAFLSVSVNGRSHGYFNCTRGVRQGDPLSPLLFCLAEDVLSRSIFKLVADGKLDLIKATRNVNVPSHTFYADDLMIFCKGKISGLTFLKDLFDRYASESGQIINTCKSTIISRSITQGRLAIIVQLLNFKIGTLPFYYLGVPIFKGKPKVCHLQPIADKIKMKLSAWKASLLSMAGRVQLV</sequence>
<dbReference type="STRING" id="57577.A0A2K3L2Q2"/>
<feature type="non-terminal residue" evidence="2">
    <location>
        <position position="553"/>
    </location>
</feature>
<name>A0A2K3L2Q2_TRIPR</name>
<gene>
    <name evidence="2" type="ORF">L195_g028716</name>
</gene>
<dbReference type="AlphaFoldDB" id="A0A2K3L2Q2"/>
<dbReference type="Proteomes" id="UP000236291">
    <property type="component" value="Unassembled WGS sequence"/>
</dbReference>
<dbReference type="PROSITE" id="PS50878">
    <property type="entry name" value="RT_POL"/>
    <property type="match status" value="1"/>
</dbReference>
<reference evidence="2 3" key="2">
    <citation type="journal article" date="2017" name="Front. Plant Sci.">
        <title>Gene Classification and Mining of Molecular Markers Useful in Red Clover (Trifolium pratense) Breeding.</title>
        <authorList>
            <person name="Istvanek J."/>
            <person name="Dluhosova J."/>
            <person name="Dluhos P."/>
            <person name="Patkova L."/>
            <person name="Nedelnik J."/>
            <person name="Repkova J."/>
        </authorList>
    </citation>
    <scope>NUCLEOTIDE SEQUENCE [LARGE SCALE GENOMIC DNA]</scope>
    <source>
        <strain evidence="3">cv. Tatra</strain>
        <tissue evidence="2">Young leaves</tissue>
    </source>
</reference>
<dbReference type="EMBL" id="ASHM01025151">
    <property type="protein sequence ID" value="PNX72820.1"/>
    <property type="molecule type" value="Genomic_DNA"/>
</dbReference>
<evidence type="ECO:0000313" key="2">
    <source>
        <dbReference type="EMBL" id="PNX72820.1"/>
    </source>
</evidence>
<dbReference type="Pfam" id="PF00078">
    <property type="entry name" value="RVT_1"/>
    <property type="match status" value="1"/>
</dbReference>
<protein>
    <submittedName>
        <fullName evidence="2">Ribonuclease H</fullName>
    </submittedName>
</protein>
<organism evidence="2 3">
    <name type="scientific">Trifolium pratense</name>
    <name type="common">Red clover</name>
    <dbReference type="NCBI Taxonomy" id="57577"/>
    <lineage>
        <taxon>Eukaryota</taxon>
        <taxon>Viridiplantae</taxon>
        <taxon>Streptophyta</taxon>
        <taxon>Embryophyta</taxon>
        <taxon>Tracheophyta</taxon>
        <taxon>Spermatophyta</taxon>
        <taxon>Magnoliopsida</taxon>
        <taxon>eudicotyledons</taxon>
        <taxon>Gunneridae</taxon>
        <taxon>Pentapetalae</taxon>
        <taxon>rosids</taxon>
        <taxon>fabids</taxon>
        <taxon>Fabales</taxon>
        <taxon>Fabaceae</taxon>
        <taxon>Papilionoideae</taxon>
        <taxon>50 kb inversion clade</taxon>
        <taxon>NPAAA clade</taxon>
        <taxon>Hologalegina</taxon>
        <taxon>IRL clade</taxon>
        <taxon>Trifolieae</taxon>
        <taxon>Trifolium</taxon>
    </lineage>
</organism>
<evidence type="ECO:0000313" key="3">
    <source>
        <dbReference type="Proteomes" id="UP000236291"/>
    </source>
</evidence>
<accession>A0A2K3L2Q2</accession>
<dbReference type="SUPFAM" id="SSF56672">
    <property type="entry name" value="DNA/RNA polymerases"/>
    <property type="match status" value="1"/>
</dbReference>
<evidence type="ECO:0000259" key="1">
    <source>
        <dbReference type="PROSITE" id="PS50878"/>
    </source>
</evidence>
<dbReference type="InterPro" id="IPR000477">
    <property type="entry name" value="RT_dom"/>
</dbReference>
<feature type="domain" description="Reverse transcriptase" evidence="1">
    <location>
        <begin position="236"/>
        <end position="515"/>
    </location>
</feature>
<dbReference type="ExpressionAtlas" id="A0A2K3L2Q2">
    <property type="expression patterns" value="baseline"/>
</dbReference>
<comment type="caution">
    <text evidence="2">The sequence shown here is derived from an EMBL/GenBank/DDBJ whole genome shotgun (WGS) entry which is preliminary data.</text>
</comment>
<dbReference type="PANTHER" id="PTHR31635:SF196">
    <property type="entry name" value="REVERSE TRANSCRIPTASE DOMAIN-CONTAINING PROTEIN-RELATED"/>
    <property type="match status" value="1"/>
</dbReference>